<dbReference type="SUPFAM" id="SSF141000">
    <property type="entry name" value="Glu-tRNAGln amidotransferase C subunit"/>
    <property type="match status" value="1"/>
</dbReference>
<gene>
    <name evidence="2" type="ORF">METZ01_LOCUS29361</name>
</gene>
<protein>
    <recommendedName>
        <fullName evidence="3">Aspartyl/glutamyl-tRNA(Asn/Gln) amidotransferase subunit C</fullName>
    </recommendedName>
</protein>
<reference evidence="2" key="1">
    <citation type="submission" date="2018-05" db="EMBL/GenBank/DDBJ databases">
        <authorList>
            <person name="Lanie J.A."/>
            <person name="Ng W.-L."/>
            <person name="Kazmierczak K.M."/>
            <person name="Andrzejewski T.M."/>
            <person name="Davidsen T.M."/>
            <person name="Wayne K.J."/>
            <person name="Tettelin H."/>
            <person name="Glass J.I."/>
            <person name="Rusch D."/>
            <person name="Podicherti R."/>
            <person name="Tsui H.-C.T."/>
            <person name="Winkler M.E."/>
        </authorList>
    </citation>
    <scope>NUCLEOTIDE SEQUENCE</scope>
</reference>
<organism evidence="2">
    <name type="scientific">marine metagenome</name>
    <dbReference type="NCBI Taxonomy" id="408172"/>
    <lineage>
        <taxon>unclassified sequences</taxon>
        <taxon>metagenomes</taxon>
        <taxon>ecological metagenomes</taxon>
    </lineage>
</organism>
<proteinExistence type="inferred from homology"/>
<dbReference type="PANTHER" id="PTHR15004">
    <property type="entry name" value="GLUTAMYL-TRNA(GLN) AMIDOTRANSFERASE SUBUNIT C, MITOCHONDRIAL"/>
    <property type="match status" value="1"/>
</dbReference>
<feature type="region of interest" description="Disordered" evidence="1">
    <location>
        <begin position="51"/>
        <end position="78"/>
    </location>
</feature>
<dbReference type="NCBIfam" id="TIGR00135">
    <property type="entry name" value="gatC"/>
    <property type="match status" value="1"/>
</dbReference>
<evidence type="ECO:0000313" key="2">
    <source>
        <dbReference type="EMBL" id="SUZ76507.1"/>
    </source>
</evidence>
<accession>A0A381QEL1</accession>
<sequence length="98" mass="11133">MTLKNKDLEQIAYLARININKKSFPSLKKELESILELVAKMDSVNTESVVPMSHPLDISQPLRKDEVTEKDDRKNLQKNAPLKKAGLFMVPKVIDEDA</sequence>
<evidence type="ECO:0000256" key="1">
    <source>
        <dbReference type="SAM" id="MobiDB-lite"/>
    </source>
</evidence>
<name>A0A381QEL1_9ZZZZ</name>
<dbReference type="PANTHER" id="PTHR15004:SF0">
    <property type="entry name" value="GLUTAMYL-TRNA(GLN) AMIDOTRANSFERASE SUBUNIT C, MITOCHONDRIAL"/>
    <property type="match status" value="1"/>
</dbReference>
<dbReference type="HAMAP" id="MF_00122">
    <property type="entry name" value="GatC"/>
    <property type="match status" value="1"/>
</dbReference>
<dbReference type="Gene3D" id="1.10.20.60">
    <property type="entry name" value="Glu-tRNAGln amidotransferase C subunit, N-terminal domain"/>
    <property type="match status" value="1"/>
</dbReference>
<dbReference type="InterPro" id="IPR036113">
    <property type="entry name" value="Asp/Glu-ADT_sf_sub_c"/>
</dbReference>
<dbReference type="InterPro" id="IPR003837">
    <property type="entry name" value="GatC"/>
</dbReference>
<dbReference type="Pfam" id="PF02686">
    <property type="entry name" value="GatC"/>
    <property type="match status" value="1"/>
</dbReference>
<dbReference type="GO" id="GO:0070681">
    <property type="term" value="P:glutaminyl-tRNAGln biosynthesis via transamidation"/>
    <property type="evidence" value="ECO:0007669"/>
    <property type="project" value="TreeGrafter"/>
</dbReference>
<dbReference type="EMBL" id="UINC01001281">
    <property type="protein sequence ID" value="SUZ76507.1"/>
    <property type="molecule type" value="Genomic_DNA"/>
</dbReference>
<feature type="compositionally biased region" description="Basic and acidic residues" evidence="1">
    <location>
        <begin position="62"/>
        <end position="75"/>
    </location>
</feature>
<dbReference type="GO" id="GO:0006450">
    <property type="term" value="P:regulation of translational fidelity"/>
    <property type="evidence" value="ECO:0007669"/>
    <property type="project" value="InterPro"/>
</dbReference>
<evidence type="ECO:0008006" key="3">
    <source>
        <dbReference type="Google" id="ProtNLM"/>
    </source>
</evidence>
<dbReference type="AlphaFoldDB" id="A0A381QEL1"/>